<keyword evidence="3" id="KW-1185">Reference proteome</keyword>
<sequence length="130" mass="13837">MKKLMCAGLTMAALTMVGLPAARAATSETALATTDMKQMLGAIAHPDYSAFVAPASDGFKASVDSKKFEAQAQIIDSKIPLAQPYSVKFITTQKVGQFINYIFEVTLHNGDQVLTSLNLDAGKVAGFHLL</sequence>
<dbReference type="RefSeq" id="WP_029311864.1">
    <property type="nucleotide sequence ID" value="NZ_FTNE01000014.1"/>
</dbReference>
<feature type="chain" id="PRO_5034053189" description="DUF3887 domain-containing protein" evidence="1">
    <location>
        <begin position="25"/>
        <end position="130"/>
    </location>
</feature>
<protein>
    <recommendedName>
        <fullName evidence="4">DUF3887 domain-containing protein</fullName>
    </recommendedName>
</protein>
<comment type="caution">
    <text evidence="2">The sequence shown here is derived from an EMBL/GenBank/DDBJ whole genome shotgun (WGS) entry which is preliminary data.</text>
</comment>
<gene>
    <name evidence="2" type="ORF">SAMN05421828_11478</name>
</gene>
<feature type="signal peptide" evidence="1">
    <location>
        <begin position="1"/>
        <end position="24"/>
    </location>
</feature>
<name>A0A8G2CLN2_ACIRU</name>
<dbReference type="OrthoDB" id="9951667at2"/>
<evidence type="ECO:0000313" key="3">
    <source>
        <dbReference type="Proteomes" id="UP000186308"/>
    </source>
</evidence>
<keyword evidence="1" id="KW-0732">Signal</keyword>
<accession>A0A8G2CLN2</accession>
<organism evidence="2 3">
    <name type="scientific">Acidiphilium rubrum</name>
    <dbReference type="NCBI Taxonomy" id="526"/>
    <lineage>
        <taxon>Bacteria</taxon>
        <taxon>Pseudomonadati</taxon>
        <taxon>Pseudomonadota</taxon>
        <taxon>Alphaproteobacteria</taxon>
        <taxon>Acetobacterales</taxon>
        <taxon>Acidocellaceae</taxon>
        <taxon>Acidiphilium</taxon>
    </lineage>
</organism>
<evidence type="ECO:0000256" key="1">
    <source>
        <dbReference type="SAM" id="SignalP"/>
    </source>
</evidence>
<dbReference type="Proteomes" id="UP000186308">
    <property type="component" value="Unassembled WGS sequence"/>
</dbReference>
<dbReference type="EMBL" id="FTNE01000014">
    <property type="protein sequence ID" value="SIR05720.1"/>
    <property type="molecule type" value="Genomic_DNA"/>
</dbReference>
<dbReference type="AlphaFoldDB" id="A0A8G2CLN2"/>
<reference evidence="2 3" key="1">
    <citation type="submission" date="2017-01" db="EMBL/GenBank/DDBJ databases">
        <authorList>
            <person name="Varghese N."/>
            <person name="Submissions S."/>
        </authorList>
    </citation>
    <scope>NUCLEOTIDE SEQUENCE [LARGE SCALE GENOMIC DNA]</scope>
    <source>
        <strain evidence="2 3">ATCC 35905</strain>
    </source>
</reference>
<evidence type="ECO:0000313" key="2">
    <source>
        <dbReference type="EMBL" id="SIR05720.1"/>
    </source>
</evidence>
<evidence type="ECO:0008006" key="4">
    <source>
        <dbReference type="Google" id="ProtNLM"/>
    </source>
</evidence>
<proteinExistence type="predicted"/>